<gene>
    <name evidence="5" type="ORF">MAR_036353</name>
</gene>
<sequence length="1363" mass="155239">MTLSCKHCYYSNKIIFNRDSIWRATHAVIYGEQRMQSYMESNKCCHIWRATHAVIYGEQHMLSYMESNTCGHIWRATHAVIYGEQRMLSCMESNTFCHVWRATHAVIYGEQHMRSYMESNTFCHVWRATHAVIYGEQHMRSYMESNTCCHIWRLTHDVMYEEQHMLSYMESNTCGHIWRATHAVIYGEQRMLSCIRATHAVIYGEQHMLSYMESNTCCHIWRLTHDVMYDEQHMLTFDPPYLLPPYSATHLLLPPPLLILKPLQSLSFPPFFLLSQPLMLHLHGLVFSDGVLVFTVKQGELPAEILDKEVAAVHLLQKGAAVQAPTNILHTGQHLPNNKHTYFILANTCPTANIHTSYWPTPAQQQTYILYTGQHLPNNKHTYFILANTCPTTNIHTSYWPTPAQQQTYILHTGQHLPNNKHTYSILANTCPTTNIHTSYWPTPAPQQTYILYTGQHLPNNKHAYFILANTCPTTNIHNGQHLPNNKHTYSILANTCPTTIIHTLYWPQLPNNKHTYFILANTCPTTNIHTSYWQTPAQQQTYILHTGHTCPTSKILGNSQKEYEKAVKQFMKTVCRDERRYYEDLLQYSQEHLMLYPYHLSDVVVKGLRVTPFTYYINMMADIMGQEKSYDSLPNFTAADCLRLLGIGRNQYIDLMNQCRSSKKFFRRKPPKDLLPTKPVDIVVIEPWWHVNIGFVTEDDVKFCSVPEKSIIDRIIDKGSQAAGEINYKLLHSKYQNIDQGSQAVGEINYKLLHSLYRRGLIYIDVPIEDDDCIIVPPLENFVMNRVLGDYFETLLYKIFVSIDENTSVAEMAVSMYCRLGFARKKGADFPDEDIHPSWNEVRSPSKKLTQKDLILDWGDALADVNEPPTSPIPDPGTPTDISLVNIETAMDTSTPSASKRIAFLFDSTLTAFLMMGNLSPGLKSHAVTMFEVGKLSDESLDSFLSELEKVGFEAEGEARRYFVHAQLLRNTVRFLRYNRTLCPDMDGGSAVDLIRCESLLSLDASTQSRVLNKNYSLLVSMAPLSYEIQPVNSVWFKLYMYSLTCSGPPSLLLVKGTKLRRLPPIFLEYERLLVTTWGHDPSVIATSNILLTLNDALAHSAVFVQAHGWKSEGKTVHVPFPLESSTGLFARGHYHCHSAIQCLRQHVDLGHQCGYITLLNTGHEARTVFRHDEEEEEQDFNTNNSHASVHSSDSDNHLLDEPLNGVKDKQSAAMLASEIDLLTESDSVSGSKPTSLDLHSSDETSLKEDEWSLLECYFGIPLFEQNINKEICDRIVSEGLFQGKSLEELLHSSRGLSLRLLTFISQHQDISSGVDVSDPFSAPRDLGIPYPTQCLVFSDGVLRNHICLSSPAISTICRNGF</sequence>
<feature type="region of interest" description="Disordered" evidence="2">
    <location>
        <begin position="1174"/>
        <end position="1205"/>
    </location>
</feature>
<reference evidence="5" key="1">
    <citation type="submission" date="2022-11" db="EMBL/GenBank/DDBJ databases">
        <title>Centuries of genome instability and evolution in soft-shell clam transmissible cancer (bioRxiv).</title>
        <authorList>
            <person name="Hart S.F.M."/>
            <person name="Yonemitsu M.A."/>
            <person name="Giersch R.M."/>
            <person name="Beal B.F."/>
            <person name="Arriagada G."/>
            <person name="Davis B.W."/>
            <person name="Ostrander E.A."/>
            <person name="Goff S.P."/>
            <person name="Metzger M.J."/>
        </authorList>
    </citation>
    <scope>NUCLEOTIDE SEQUENCE</scope>
    <source>
        <strain evidence="5">MELC-2E11</strain>
        <tissue evidence="5">Siphon/mantle</tissue>
    </source>
</reference>
<evidence type="ECO:0000259" key="3">
    <source>
        <dbReference type="Pfam" id="PF14647"/>
    </source>
</evidence>
<feature type="domain" description="FAM91 N-terminal" evidence="3">
    <location>
        <begin position="560"/>
        <end position="737"/>
    </location>
</feature>
<dbReference type="InterPro" id="IPR039199">
    <property type="entry name" value="FAM91"/>
</dbReference>
<feature type="compositionally biased region" description="Basic and acidic residues" evidence="2">
    <location>
        <begin position="1194"/>
        <end position="1205"/>
    </location>
</feature>
<dbReference type="InterPro" id="IPR028091">
    <property type="entry name" value="FAM91_N_dom"/>
</dbReference>
<dbReference type="Pfam" id="PF14648">
    <property type="entry name" value="FAM91_C"/>
    <property type="match status" value="1"/>
</dbReference>
<dbReference type="Pfam" id="PF14647">
    <property type="entry name" value="FAM91_N"/>
    <property type="match status" value="2"/>
</dbReference>
<dbReference type="Proteomes" id="UP001164746">
    <property type="component" value="Chromosome 13"/>
</dbReference>
<organism evidence="5 6">
    <name type="scientific">Mya arenaria</name>
    <name type="common">Soft-shell clam</name>
    <dbReference type="NCBI Taxonomy" id="6604"/>
    <lineage>
        <taxon>Eukaryota</taxon>
        <taxon>Metazoa</taxon>
        <taxon>Spiralia</taxon>
        <taxon>Lophotrochozoa</taxon>
        <taxon>Mollusca</taxon>
        <taxon>Bivalvia</taxon>
        <taxon>Autobranchia</taxon>
        <taxon>Heteroconchia</taxon>
        <taxon>Euheterodonta</taxon>
        <taxon>Imparidentia</taxon>
        <taxon>Neoheterodontei</taxon>
        <taxon>Myida</taxon>
        <taxon>Myoidea</taxon>
        <taxon>Myidae</taxon>
        <taxon>Mya</taxon>
    </lineage>
</organism>
<keyword evidence="6" id="KW-1185">Reference proteome</keyword>
<dbReference type="PANTHER" id="PTHR28441">
    <property type="entry name" value="PROTEIN FAM91A1"/>
    <property type="match status" value="1"/>
</dbReference>
<evidence type="ECO:0000256" key="2">
    <source>
        <dbReference type="SAM" id="MobiDB-lite"/>
    </source>
</evidence>
<accession>A0ABY7FP97</accession>
<feature type="compositionally biased region" description="Polar residues" evidence="2">
    <location>
        <begin position="1182"/>
        <end position="1193"/>
    </location>
</feature>
<feature type="domain" description="FAM91 N-terminal" evidence="3">
    <location>
        <begin position="739"/>
        <end position="841"/>
    </location>
</feature>
<dbReference type="EMBL" id="CP111024">
    <property type="protein sequence ID" value="WAR22684.1"/>
    <property type="molecule type" value="Genomic_DNA"/>
</dbReference>
<protein>
    <submittedName>
        <fullName evidence="5">F91A1-like protein</fullName>
    </submittedName>
</protein>
<evidence type="ECO:0000313" key="5">
    <source>
        <dbReference type="EMBL" id="WAR22684.1"/>
    </source>
</evidence>
<feature type="domain" description="FAM91 C-terminal" evidence="4">
    <location>
        <begin position="900"/>
        <end position="1345"/>
    </location>
</feature>
<dbReference type="InterPro" id="IPR028097">
    <property type="entry name" value="FAM91_C_dom"/>
</dbReference>
<name>A0ABY7FP97_MYAAR</name>
<evidence type="ECO:0000256" key="1">
    <source>
        <dbReference type="ARBA" id="ARBA00010319"/>
    </source>
</evidence>
<proteinExistence type="inferred from homology"/>
<evidence type="ECO:0000313" key="6">
    <source>
        <dbReference type="Proteomes" id="UP001164746"/>
    </source>
</evidence>
<evidence type="ECO:0000259" key="4">
    <source>
        <dbReference type="Pfam" id="PF14648"/>
    </source>
</evidence>
<comment type="similarity">
    <text evidence="1">Belongs to the FAM91 family.</text>
</comment>
<dbReference type="PANTHER" id="PTHR28441:SF2">
    <property type="entry name" value="PROTEIN FAM91A1"/>
    <property type="match status" value="1"/>
</dbReference>